<accession>A0AAE7CP96</accession>
<gene>
    <name evidence="2" type="ORF">HCX60_37975</name>
</gene>
<organism evidence="2 3">
    <name type="scientific">Streptomyces antibioticus</name>
    <dbReference type="NCBI Taxonomy" id="1890"/>
    <lineage>
        <taxon>Bacteria</taxon>
        <taxon>Bacillati</taxon>
        <taxon>Actinomycetota</taxon>
        <taxon>Actinomycetes</taxon>
        <taxon>Kitasatosporales</taxon>
        <taxon>Streptomycetaceae</taxon>
        <taxon>Streptomyces</taxon>
    </lineage>
</organism>
<dbReference type="EMBL" id="CP050692">
    <property type="protein sequence ID" value="QIT48591.1"/>
    <property type="molecule type" value="Genomic_DNA"/>
</dbReference>
<evidence type="ECO:0008006" key="4">
    <source>
        <dbReference type="Google" id="ProtNLM"/>
    </source>
</evidence>
<evidence type="ECO:0000313" key="2">
    <source>
        <dbReference type="EMBL" id="QIT48591.1"/>
    </source>
</evidence>
<dbReference type="Proteomes" id="UP000502504">
    <property type="component" value="Chromosome"/>
</dbReference>
<dbReference type="GeneID" id="93959486"/>
<evidence type="ECO:0000313" key="3">
    <source>
        <dbReference type="Proteomes" id="UP000502504"/>
    </source>
</evidence>
<feature type="transmembrane region" description="Helical" evidence="1">
    <location>
        <begin position="27"/>
        <end position="48"/>
    </location>
</feature>
<keyword evidence="1" id="KW-0812">Transmembrane</keyword>
<reference evidence="2 3" key="1">
    <citation type="submission" date="2020-03" db="EMBL/GenBank/DDBJ databases">
        <title>Is there a link between lipid content and antibiotic production in Streptomyces?</title>
        <authorList>
            <person name="David M."/>
            <person name="Lejeune C."/>
            <person name="Abreu S."/>
            <person name="Thibessard A."/>
            <person name="Leblond P."/>
            <person name="Chaminade P."/>
            <person name="Virolle M.-J."/>
        </authorList>
    </citation>
    <scope>NUCLEOTIDE SEQUENCE [LARGE SCALE GENOMIC DNA]</scope>
    <source>
        <strain evidence="2 3">DSM 41481</strain>
    </source>
</reference>
<dbReference type="RefSeq" id="WP_078636743.1">
    <property type="nucleotide sequence ID" value="NZ_CM007717.1"/>
</dbReference>
<keyword evidence="1" id="KW-0472">Membrane</keyword>
<feature type="transmembrane region" description="Helical" evidence="1">
    <location>
        <begin position="176"/>
        <end position="202"/>
    </location>
</feature>
<protein>
    <recommendedName>
        <fullName evidence="4">PH domain-containing protein</fullName>
    </recommendedName>
</protein>
<name>A0AAE7CP96_STRAT</name>
<feature type="transmembrane region" description="Helical" evidence="1">
    <location>
        <begin position="54"/>
        <end position="73"/>
    </location>
</feature>
<dbReference type="AlphaFoldDB" id="A0AAE7CP96"/>
<sequence length="203" mass="21780">MLKNRVKAKCTHLRTTPAAARRRARRWTAFAGALVASPFAALAVAAAGLFPAEVAIASALTAGPAGLLLLTALNTEKQRPRRSGDLMIARTLTGERTVDLSQIERVRLLTYFSYGGVSERVLLVRDAHGTSLGLTEPASRRALRRALENLPRHGPRPRVSKAALVHLGILPTPGRLALHTVTVWLATVLGLCGYLCVVLKLAT</sequence>
<keyword evidence="1" id="KW-1133">Transmembrane helix</keyword>
<proteinExistence type="predicted"/>
<evidence type="ECO:0000256" key="1">
    <source>
        <dbReference type="SAM" id="Phobius"/>
    </source>
</evidence>